<dbReference type="PANTHER" id="PTHR43428:SF1">
    <property type="entry name" value="ARSENATE REDUCTASE"/>
    <property type="match status" value="1"/>
</dbReference>
<keyword evidence="1" id="KW-0059">Arsenical resistance</keyword>
<evidence type="ECO:0000259" key="2">
    <source>
        <dbReference type="SMART" id="SM00226"/>
    </source>
</evidence>
<dbReference type="SMART" id="SM00226">
    <property type="entry name" value="LMWPc"/>
    <property type="match status" value="1"/>
</dbReference>
<dbReference type="Pfam" id="PF01451">
    <property type="entry name" value="LMWPc"/>
    <property type="match status" value="1"/>
</dbReference>
<organism evidence="3">
    <name type="scientific">candidate division WOR-3 bacterium</name>
    <dbReference type="NCBI Taxonomy" id="2052148"/>
    <lineage>
        <taxon>Bacteria</taxon>
        <taxon>Bacteria division WOR-3</taxon>
    </lineage>
</organism>
<dbReference type="EMBL" id="DTHS01000020">
    <property type="protein sequence ID" value="HHR48609.1"/>
    <property type="molecule type" value="Genomic_DNA"/>
</dbReference>
<gene>
    <name evidence="3" type="ORF">ENV79_03065</name>
</gene>
<evidence type="ECO:0000313" key="3">
    <source>
        <dbReference type="EMBL" id="HHR48609.1"/>
    </source>
</evidence>
<dbReference type="SUPFAM" id="SSF52788">
    <property type="entry name" value="Phosphotyrosine protein phosphatases I"/>
    <property type="match status" value="1"/>
</dbReference>
<protein>
    <recommendedName>
        <fullName evidence="2">Phosphotyrosine protein phosphatase I domain-containing protein</fullName>
    </recommendedName>
</protein>
<accession>A0A7V5XZT4</accession>
<dbReference type="Gene3D" id="3.40.50.2300">
    <property type="match status" value="1"/>
</dbReference>
<feature type="non-terminal residue" evidence="3">
    <location>
        <position position="1"/>
    </location>
</feature>
<dbReference type="AlphaFoldDB" id="A0A7V5XZT4"/>
<sequence>MAEGIVNHLYSHCCSAKSAGSKITPLDEKAILVMKEIGIDISQQKSKLVKEFLKEEFDYVITLCGENAQENLSLLFGKSQNPSPLAPT</sequence>
<dbReference type="PANTHER" id="PTHR43428">
    <property type="entry name" value="ARSENATE REDUCTASE"/>
    <property type="match status" value="1"/>
</dbReference>
<dbReference type="InterPro" id="IPR023485">
    <property type="entry name" value="Ptyr_pPase"/>
</dbReference>
<name>A0A7V5XZT4_UNCW3</name>
<dbReference type="InterPro" id="IPR036196">
    <property type="entry name" value="Ptyr_pPase_sf"/>
</dbReference>
<proteinExistence type="predicted"/>
<feature type="domain" description="Phosphotyrosine protein phosphatase I" evidence="2">
    <location>
        <begin position="1"/>
        <end position="88"/>
    </location>
</feature>
<evidence type="ECO:0000256" key="1">
    <source>
        <dbReference type="ARBA" id="ARBA00022849"/>
    </source>
</evidence>
<comment type="caution">
    <text evidence="3">The sequence shown here is derived from an EMBL/GenBank/DDBJ whole genome shotgun (WGS) entry which is preliminary data.</text>
</comment>
<reference evidence="3" key="1">
    <citation type="journal article" date="2020" name="mSystems">
        <title>Genome- and Community-Level Interaction Insights into Carbon Utilization and Element Cycling Functions of Hydrothermarchaeota in Hydrothermal Sediment.</title>
        <authorList>
            <person name="Zhou Z."/>
            <person name="Liu Y."/>
            <person name="Xu W."/>
            <person name="Pan J."/>
            <person name="Luo Z.H."/>
            <person name="Li M."/>
        </authorList>
    </citation>
    <scope>NUCLEOTIDE SEQUENCE [LARGE SCALE GENOMIC DNA]</scope>
    <source>
        <strain evidence="3">SpSt-791</strain>
    </source>
</reference>
<dbReference type="GO" id="GO:0046685">
    <property type="term" value="P:response to arsenic-containing substance"/>
    <property type="evidence" value="ECO:0007669"/>
    <property type="project" value="UniProtKB-KW"/>
</dbReference>